<protein>
    <submittedName>
        <fullName evidence="2">Uncharacterized protein</fullName>
    </submittedName>
</protein>
<name>A0A8S1UEU2_PAROT</name>
<evidence type="ECO:0000313" key="3">
    <source>
        <dbReference type="Proteomes" id="UP000683925"/>
    </source>
</evidence>
<dbReference type="Proteomes" id="UP000683925">
    <property type="component" value="Unassembled WGS sequence"/>
</dbReference>
<dbReference type="EMBL" id="CAJJDP010000043">
    <property type="protein sequence ID" value="CAD8163325.1"/>
    <property type="molecule type" value="Genomic_DNA"/>
</dbReference>
<sequence length="171" mass="20160">MATCITLYIQKQTPKLIQQFNTLELQVQKPRDVNLILGIFDYLVMKINIFNSLIQIKNIQTTPSCCSCICVNPQSINLQQQQQQKECFLYHHLLPQILVVYCCQNNQVDLDLTFLINFNQIILRLRPVDANKQQINQNPKQTSQDESHGQFESNKQLKRQQDKYKYIDIRM</sequence>
<proteinExistence type="predicted"/>
<reference evidence="2" key="1">
    <citation type="submission" date="2021-01" db="EMBL/GenBank/DDBJ databases">
        <authorList>
            <consortium name="Genoscope - CEA"/>
            <person name="William W."/>
        </authorList>
    </citation>
    <scope>NUCLEOTIDE SEQUENCE</scope>
</reference>
<accession>A0A8S1UEU2</accession>
<feature type="region of interest" description="Disordered" evidence="1">
    <location>
        <begin position="135"/>
        <end position="159"/>
    </location>
</feature>
<keyword evidence="3" id="KW-1185">Reference proteome</keyword>
<evidence type="ECO:0000313" key="2">
    <source>
        <dbReference type="EMBL" id="CAD8163325.1"/>
    </source>
</evidence>
<gene>
    <name evidence="2" type="ORF">POCTA_138.1.T0430106</name>
</gene>
<comment type="caution">
    <text evidence="2">The sequence shown here is derived from an EMBL/GenBank/DDBJ whole genome shotgun (WGS) entry which is preliminary data.</text>
</comment>
<organism evidence="2 3">
    <name type="scientific">Paramecium octaurelia</name>
    <dbReference type="NCBI Taxonomy" id="43137"/>
    <lineage>
        <taxon>Eukaryota</taxon>
        <taxon>Sar</taxon>
        <taxon>Alveolata</taxon>
        <taxon>Ciliophora</taxon>
        <taxon>Intramacronucleata</taxon>
        <taxon>Oligohymenophorea</taxon>
        <taxon>Peniculida</taxon>
        <taxon>Parameciidae</taxon>
        <taxon>Paramecium</taxon>
    </lineage>
</organism>
<dbReference type="AlphaFoldDB" id="A0A8S1UEU2"/>
<evidence type="ECO:0000256" key="1">
    <source>
        <dbReference type="SAM" id="MobiDB-lite"/>
    </source>
</evidence>